<sequence length="271" mass="31339">MRRKIAIGTIVYKAKQDTFNRLIMASEAGFDVYIYDNSPDNLNALEFSHKHPEIKYFTVGKNVGLGYGLSSICSQAKADNIESLLFFDQDTVFSIETLEFIELFYFSRYETMSNYSSMFFNAKNKLGNKARDDGLLDIDLTINSGSLYFLSNLQVIGWHDVSYFVDGVDYKYCLDSKKAGFKIGECSYTPGFDHVSEQEDKVYRLFNKDYHLRAYPWFRIVDTTKSSFRLVGTSIKHKEWKLCNSILRMLFIYLACQSVVRVVNLKRDSSK</sequence>
<name>A0A6A7Z4J5_9PSED</name>
<dbReference type="Proteomes" id="UP000713985">
    <property type="component" value="Unassembled WGS sequence"/>
</dbReference>
<accession>A0A6A7Z4J5</accession>
<protein>
    <submittedName>
        <fullName evidence="2">Glycosyltransferase</fullName>
    </submittedName>
</protein>
<dbReference type="EMBL" id="WIWC01000060">
    <property type="protein sequence ID" value="MQT82715.1"/>
    <property type="molecule type" value="Genomic_DNA"/>
</dbReference>
<evidence type="ECO:0000313" key="1">
    <source>
        <dbReference type="EMBL" id="MQT25074.1"/>
    </source>
</evidence>
<comment type="caution">
    <text evidence="2">The sequence shown here is derived from an EMBL/GenBank/DDBJ whole genome shotgun (WGS) entry which is preliminary data.</text>
</comment>
<dbReference type="EMBL" id="WIWP01000004">
    <property type="protein sequence ID" value="MQT25074.1"/>
    <property type="molecule type" value="Genomic_DNA"/>
</dbReference>
<keyword evidence="2" id="KW-0808">Transferase</keyword>
<dbReference type="EMBL" id="WIVW01000001">
    <property type="protein sequence ID" value="MQU25395.1"/>
    <property type="molecule type" value="Genomic_DNA"/>
</dbReference>
<dbReference type="InterPro" id="IPR029044">
    <property type="entry name" value="Nucleotide-diphossugar_trans"/>
</dbReference>
<evidence type="ECO:0000313" key="4">
    <source>
        <dbReference type="Proteomes" id="UP000437970"/>
    </source>
</evidence>
<proteinExistence type="predicted"/>
<dbReference type="AlphaFoldDB" id="A0A6A7Z4J5"/>
<gene>
    <name evidence="2" type="ORF">GHN86_22010</name>
    <name evidence="1" type="ORF">GHN94_04375</name>
    <name evidence="3" type="ORF">GHO29_02765</name>
</gene>
<evidence type="ECO:0000313" key="3">
    <source>
        <dbReference type="EMBL" id="MQU25395.1"/>
    </source>
</evidence>
<organism evidence="2">
    <name type="scientific">Pseudomonas helleri</name>
    <dbReference type="NCBI Taxonomy" id="1608996"/>
    <lineage>
        <taxon>Bacteria</taxon>
        <taxon>Pseudomonadati</taxon>
        <taxon>Pseudomonadota</taxon>
        <taxon>Gammaproteobacteria</taxon>
        <taxon>Pseudomonadales</taxon>
        <taxon>Pseudomonadaceae</taxon>
        <taxon>Pseudomonas</taxon>
    </lineage>
</organism>
<evidence type="ECO:0000313" key="5">
    <source>
        <dbReference type="Proteomes" id="UP000713985"/>
    </source>
</evidence>
<reference evidence="4 5" key="1">
    <citation type="submission" date="2019-10" db="EMBL/GenBank/DDBJ databases">
        <title>Evaluation of single-gene subtyping targets for Pseudomonas.</title>
        <authorList>
            <person name="Reichler S.J."/>
            <person name="Orsi R.H."/>
            <person name="Wiedmann M."/>
            <person name="Martin N.H."/>
            <person name="Murphy S.I."/>
        </authorList>
    </citation>
    <scope>NUCLEOTIDE SEQUENCE</scope>
    <source>
        <strain evidence="1 5">FSL R10-0802</strain>
        <strain evidence="3 4">FSL R10-1984</strain>
        <strain evidence="2">FSL R10-2339</strain>
    </source>
</reference>
<evidence type="ECO:0000313" key="2">
    <source>
        <dbReference type="EMBL" id="MQT82715.1"/>
    </source>
</evidence>
<dbReference type="SUPFAM" id="SSF53448">
    <property type="entry name" value="Nucleotide-diphospho-sugar transferases"/>
    <property type="match status" value="1"/>
</dbReference>
<dbReference type="RefSeq" id="WP_153377341.1">
    <property type="nucleotide sequence ID" value="NZ_JBITTT010000023.1"/>
</dbReference>
<keyword evidence="5" id="KW-1185">Reference proteome</keyword>
<dbReference type="GO" id="GO:0016740">
    <property type="term" value="F:transferase activity"/>
    <property type="evidence" value="ECO:0007669"/>
    <property type="project" value="UniProtKB-KW"/>
</dbReference>
<dbReference type="Proteomes" id="UP000437970">
    <property type="component" value="Unassembled WGS sequence"/>
</dbReference>